<dbReference type="PANTHER" id="PTHR48078:SF6">
    <property type="entry name" value="L-THREONINE DEHYDRATASE CATABOLIC TDCB"/>
    <property type="match status" value="1"/>
</dbReference>
<keyword evidence="2" id="KW-0663">Pyridoxal phosphate</keyword>
<evidence type="ECO:0000256" key="3">
    <source>
        <dbReference type="ARBA" id="ARBA00023239"/>
    </source>
</evidence>
<dbReference type="Proteomes" id="UP001242995">
    <property type="component" value="Unassembled WGS sequence"/>
</dbReference>
<dbReference type="EMBL" id="JAUSRG010000003">
    <property type="protein sequence ID" value="MDP9904549.1"/>
    <property type="molecule type" value="Genomic_DNA"/>
</dbReference>
<evidence type="ECO:0000313" key="8">
    <source>
        <dbReference type="Proteomes" id="UP001230951"/>
    </source>
</evidence>
<evidence type="ECO:0000259" key="5">
    <source>
        <dbReference type="Pfam" id="PF00291"/>
    </source>
</evidence>
<comment type="caution">
    <text evidence="6">The sequence shown here is derived from an EMBL/GenBank/DDBJ whole genome shotgun (WGS) entry which is preliminary data.</text>
</comment>
<dbReference type="AlphaFoldDB" id="A0AAW8DD44"/>
<organism evidence="6 9">
    <name type="scientific">Arthrobacter bambusae</name>
    <dbReference type="NCBI Taxonomy" id="1338426"/>
    <lineage>
        <taxon>Bacteria</taxon>
        <taxon>Bacillati</taxon>
        <taxon>Actinomycetota</taxon>
        <taxon>Actinomycetes</taxon>
        <taxon>Micrococcales</taxon>
        <taxon>Micrococcaceae</taxon>
        <taxon>Arthrobacter</taxon>
    </lineage>
</organism>
<accession>A0AAW8DD44</accession>
<dbReference type="GO" id="GO:0006565">
    <property type="term" value="P:L-serine catabolic process"/>
    <property type="evidence" value="ECO:0007669"/>
    <property type="project" value="TreeGrafter"/>
</dbReference>
<dbReference type="GO" id="GO:0004794">
    <property type="term" value="F:threonine deaminase activity"/>
    <property type="evidence" value="ECO:0007669"/>
    <property type="project" value="TreeGrafter"/>
</dbReference>
<comment type="cofactor">
    <cofactor evidence="1">
        <name>pyridoxal 5'-phosphate</name>
        <dbReference type="ChEBI" id="CHEBI:597326"/>
    </cofactor>
</comment>
<evidence type="ECO:0000256" key="4">
    <source>
        <dbReference type="SAM" id="MobiDB-lite"/>
    </source>
</evidence>
<dbReference type="GO" id="GO:0009097">
    <property type="term" value="P:isoleucine biosynthetic process"/>
    <property type="evidence" value="ECO:0007669"/>
    <property type="project" value="TreeGrafter"/>
</dbReference>
<keyword evidence="8" id="KW-1185">Reference proteome</keyword>
<name>A0AAW8DD44_9MICC</name>
<dbReference type="EMBL" id="JAUSTF010000004">
    <property type="protein sequence ID" value="MDQ0181023.1"/>
    <property type="molecule type" value="Genomic_DNA"/>
</dbReference>
<dbReference type="InterPro" id="IPR001926">
    <property type="entry name" value="TrpB-like_PALP"/>
</dbReference>
<feature type="region of interest" description="Disordered" evidence="4">
    <location>
        <begin position="71"/>
        <end position="112"/>
    </location>
</feature>
<dbReference type="GO" id="GO:0003941">
    <property type="term" value="F:L-serine ammonia-lyase activity"/>
    <property type="evidence" value="ECO:0007669"/>
    <property type="project" value="TreeGrafter"/>
</dbReference>
<evidence type="ECO:0000256" key="2">
    <source>
        <dbReference type="ARBA" id="ARBA00022898"/>
    </source>
</evidence>
<dbReference type="InterPro" id="IPR050147">
    <property type="entry name" value="Ser/Thr_Dehydratase"/>
</dbReference>
<dbReference type="PANTHER" id="PTHR48078">
    <property type="entry name" value="THREONINE DEHYDRATASE, MITOCHONDRIAL-RELATED"/>
    <property type="match status" value="1"/>
</dbReference>
<dbReference type="Pfam" id="PF00291">
    <property type="entry name" value="PALP"/>
    <property type="match status" value="1"/>
</dbReference>
<gene>
    <name evidence="6" type="ORF">J2S90_001504</name>
    <name evidence="7" type="ORF">J2S93_002450</name>
</gene>
<evidence type="ECO:0000313" key="6">
    <source>
        <dbReference type="EMBL" id="MDP9904549.1"/>
    </source>
</evidence>
<evidence type="ECO:0000313" key="7">
    <source>
        <dbReference type="EMBL" id="MDQ0181023.1"/>
    </source>
</evidence>
<dbReference type="InterPro" id="IPR036052">
    <property type="entry name" value="TrpB-like_PALP_sf"/>
</dbReference>
<reference evidence="6 8" key="1">
    <citation type="submission" date="2023-07" db="EMBL/GenBank/DDBJ databases">
        <title>Sorghum-associated microbial communities from plants grown in Nebraska, USA.</title>
        <authorList>
            <person name="Schachtman D."/>
        </authorList>
    </citation>
    <scope>NUCLEOTIDE SEQUENCE</scope>
    <source>
        <strain evidence="6">DS1006</strain>
        <strain evidence="7 8">DS1016</strain>
    </source>
</reference>
<keyword evidence="3" id="KW-0456">Lyase</keyword>
<dbReference type="Proteomes" id="UP001230951">
    <property type="component" value="Unassembled WGS sequence"/>
</dbReference>
<protein>
    <recommendedName>
        <fullName evidence="5">Tryptophan synthase beta chain-like PALP domain-containing protein</fullName>
    </recommendedName>
</protein>
<proteinExistence type="predicted"/>
<evidence type="ECO:0000313" key="9">
    <source>
        <dbReference type="Proteomes" id="UP001242995"/>
    </source>
</evidence>
<feature type="region of interest" description="Disordered" evidence="4">
    <location>
        <begin position="189"/>
        <end position="208"/>
    </location>
</feature>
<dbReference type="SUPFAM" id="SSF53686">
    <property type="entry name" value="Tryptophan synthase beta subunit-like PLP-dependent enzymes"/>
    <property type="match status" value="1"/>
</dbReference>
<dbReference type="GO" id="GO:0006567">
    <property type="term" value="P:L-threonine catabolic process"/>
    <property type="evidence" value="ECO:0007669"/>
    <property type="project" value="TreeGrafter"/>
</dbReference>
<feature type="domain" description="Tryptophan synthase beta chain-like PALP" evidence="5">
    <location>
        <begin position="102"/>
        <end position="180"/>
    </location>
</feature>
<dbReference type="Gene3D" id="3.40.50.1100">
    <property type="match status" value="2"/>
</dbReference>
<evidence type="ECO:0000256" key="1">
    <source>
        <dbReference type="ARBA" id="ARBA00001933"/>
    </source>
</evidence>
<feature type="compositionally biased region" description="Basic residues" evidence="4">
    <location>
        <begin position="189"/>
        <end position="200"/>
    </location>
</feature>
<sequence>MRMFWPPASVSMGRFGAFRWPGQTFKGRRDLSRCFWLWSSCSTPGHSKTVWPRISFGPIARQGLFPRLESRSPPAATPVWRPHGQPGSKVSRLQSSSRPPHPRSKGERLRGYGPTVELVGTEYAEAFAACQEFAASNGALLSHAYDHPLITAGAGPLMDEIRAQVPEVDTVVVAVGGGGALRRRRRCCHASRHPHDRRRARELQNPQRRARSRWSRRCYRRLRRC</sequence>